<name>A0A7K5E800_POLCE</name>
<dbReference type="GO" id="GO:0005634">
    <property type="term" value="C:nucleus"/>
    <property type="evidence" value="ECO:0007669"/>
    <property type="project" value="UniProtKB-SubCell"/>
</dbReference>
<feature type="non-terminal residue" evidence="14">
    <location>
        <position position="413"/>
    </location>
</feature>
<dbReference type="Pfam" id="PF00169">
    <property type="entry name" value="PH"/>
    <property type="match status" value="2"/>
</dbReference>
<evidence type="ECO:0000256" key="6">
    <source>
        <dbReference type="ARBA" id="ARBA00022553"/>
    </source>
</evidence>
<dbReference type="CDD" id="cd13271">
    <property type="entry name" value="PH2_TAPP1_2"/>
    <property type="match status" value="1"/>
</dbReference>
<dbReference type="SMART" id="SM00233">
    <property type="entry name" value="PH"/>
    <property type="match status" value="2"/>
</dbReference>
<dbReference type="SUPFAM" id="SSF50729">
    <property type="entry name" value="PH domain-like"/>
    <property type="match status" value="2"/>
</dbReference>
<keyword evidence="9" id="KW-0472">Membrane</keyword>
<evidence type="ECO:0000313" key="15">
    <source>
        <dbReference type="Proteomes" id="UP000573697"/>
    </source>
</evidence>
<dbReference type="PANTHER" id="PTHR14336:SF5">
    <property type="entry name" value="PLECKSTRIN HOMOLOGY DOMAIN-CONTAINING FAMILY A MEMBER 2"/>
    <property type="match status" value="1"/>
</dbReference>
<evidence type="ECO:0000256" key="8">
    <source>
        <dbReference type="ARBA" id="ARBA00023121"/>
    </source>
</evidence>
<dbReference type="EMBL" id="VYXF01004858">
    <property type="protein sequence ID" value="NWS28453.1"/>
    <property type="molecule type" value="Genomic_DNA"/>
</dbReference>
<evidence type="ECO:0000259" key="13">
    <source>
        <dbReference type="PROSITE" id="PS50003"/>
    </source>
</evidence>
<evidence type="ECO:0000256" key="4">
    <source>
        <dbReference type="ARBA" id="ARBA00022475"/>
    </source>
</evidence>
<evidence type="ECO:0000256" key="2">
    <source>
        <dbReference type="ARBA" id="ARBA00004202"/>
    </source>
</evidence>
<dbReference type="GO" id="GO:0005737">
    <property type="term" value="C:cytoplasm"/>
    <property type="evidence" value="ECO:0007669"/>
    <property type="project" value="UniProtKB-SubCell"/>
</dbReference>
<protein>
    <submittedName>
        <fullName evidence="14">PKHA2 protein</fullName>
    </submittedName>
</protein>
<feature type="domain" description="PH" evidence="13">
    <location>
        <begin position="7"/>
        <end position="113"/>
    </location>
</feature>
<keyword evidence="7" id="KW-0677">Repeat</keyword>
<dbReference type="PANTHER" id="PTHR14336">
    <property type="entry name" value="TANDEM PH DOMAIN CONTAINING PROTEIN"/>
    <property type="match status" value="1"/>
</dbReference>
<accession>A0A7K5E800</accession>
<evidence type="ECO:0000256" key="11">
    <source>
        <dbReference type="ARBA" id="ARBA00059661"/>
    </source>
</evidence>
<evidence type="ECO:0000256" key="12">
    <source>
        <dbReference type="SAM" id="MobiDB-lite"/>
    </source>
</evidence>
<evidence type="ECO:0000256" key="1">
    <source>
        <dbReference type="ARBA" id="ARBA00004123"/>
    </source>
</evidence>
<organism evidence="14 15">
    <name type="scientific">Polioptila caerulea</name>
    <name type="common">Blue-grey gnatcatcher</name>
    <dbReference type="NCBI Taxonomy" id="66707"/>
    <lineage>
        <taxon>Eukaryota</taxon>
        <taxon>Metazoa</taxon>
        <taxon>Chordata</taxon>
        <taxon>Craniata</taxon>
        <taxon>Vertebrata</taxon>
        <taxon>Euteleostomi</taxon>
        <taxon>Archelosauria</taxon>
        <taxon>Archosauria</taxon>
        <taxon>Dinosauria</taxon>
        <taxon>Saurischia</taxon>
        <taxon>Theropoda</taxon>
        <taxon>Coelurosauria</taxon>
        <taxon>Aves</taxon>
        <taxon>Neognathae</taxon>
        <taxon>Neoaves</taxon>
        <taxon>Telluraves</taxon>
        <taxon>Australaves</taxon>
        <taxon>Passeriformes</taxon>
        <taxon>Certhiidae</taxon>
        <taxon>Polioptilinae</taxon>
        <taxon>Polioptila</taxon>
    </lineage>
</organism>
<evidence type="ECO:0000256" key="5">
    <source>
        <dbReference type="ARBA" id="ARBA00022490"/>
    </source>
</evidence>
<gene>
    <name evidence="14" type="primary">Plekha2</name>
    <name evidence="14" type="ORF">POLCAE_R01898</name>
</gene>
<dbReference type="FunFam" id="2.30.29.30:FF:000049">
    <property type="entry name" value="pleckstrin homology domain-containing family A member 1 isoform X1"/>
    <property type="match status" value="1"/>
</dbReference>
<keyword evidence="4" id="KW-1003">Cell membrane</keyword>
<sequence length="413" mass="46131">MPYLDRQNRICGFLDIEENETCGKFLRRYFILDTQANHLLWYMDNPQNLAIGAGAVGSLQLTYISKVSIATPKQKPKTPFCFVINALSQRYFLQASDQKDLQDWVEALNRASKITVPKGGSVPPAAEITKPPVVPQAQERKPQVAYKTEIVGGVVVHTPISINQEGGEGGEVAAHPLLRRSQSYIPPSAAKPPAGPPALKSGFCVKQGNVRKSWKRRYFVLDEFSISYYKCEQDKEPLRSILLKDVCKTHECLVKSGDLLMRDNLFEIITSSRTFYIQADSPEDMHSWIRAITGAVQALKTRPREMSFVRSPSVARPGGSSRPCQPRPPAEERRALCKAPSTSSWQPWTPVPPAEGQRPALGELPAPLRDSGFERQGRAVPGVRLRHRSEPQQLKEKPFAFDLDDESIRTSDV</sequence>
<dbReference type="InterPro" id="IPR051707">
    <property type="entry name" value="PI-Interact_SigTrans_Reg"/>
</dbReference>
<evidence type="ECO:0000256" key="3">
    <source>
        <dbReference type="ARBA" id="ARBA00004496"/>
    </source>
</evidence>
<dbReference type="Gene3D" id="2.30.29.30">
    <property type="entry name" value="Pleckstrin-homology domain (PH domain)/Phosphotyrosine-binding domain (PTB)"/>
    <property type="match status" value="2"/>
</dbReference>
<evidence type="ECO:0000256" key="7">
    <source>
        <dbReference type="ARBA" id="ARBA00022737"/>
    </source>
</evidence>
<feature type="region of interest" description="Disordered" evidence="12">
    <location>
        <begin position="309"/>
        <end position="413"/>
    </location>
</feature>
<comment type="function">
    <text evidence="11">Binds specifically to phosphatidylinositol 3,4-diphosphate (PtdIns3,4P2), but not to other phosphoinositides. May recruit other proteins to the plasma membrane.</text>
</comment>
<feature type="non-terminal residue" evidence="14">
    <location>
        <position position="1"/>
    </location>
</feature>
<evidence type="ECO:0000313" key="14">
    <source>
        <dbReference type="EMBL" id="NWS28453.1"/>
    </source>
</evidence>
<comment type="subcellular location">
    <subcellularLocation>
        <location evidence="2">Cell membrane</location>
        <topology evidence="2">Peripheral membrane protein</topology>
    </subcellularLocation>
    <subcellularLocation>
        <location evidence="3">Cytoplasm</location>
    </subcellularLocation>
    <subcellularLocation>
        <location evidence="1">Nucleus</location>
    </subcellularLocation>
</comment>
<dbReference type="InterPro" id="IPR011993">
    <property type="entry name" value="PH-like_dom_sf"/>
</dbReference>
<feature type="compositionally biased region" description="Basic and acidic residues" evidence="12">
    <location>
        <begin position="388"/>
        <end position="399"/>
    </location>
</feature>
<dbReference type="GO" id="GO:0005886">
    <property type="term" value="C:plasma membrane"/>
    <property type="evidence" value="ECO:0007669"/>
    <property type="project" value="UniProtKB-SubCell"/>
</dbReference>
<keyword evidence="15" id="KW-1185">Reference proteome</keyword>
<feature type="domain" description="PH" evidence="13">
    <location>
        <begin position="197"/>
        <end position="297"/>
    </location>
</feature>
<reference evidence="14 15" key="1">
    <citation type="submission" date="2019-09" db="EMBL/GenBank/DDBJ databases">
        <title>Bird 10,000 Genomes (B10K) Project - Family phase.</title>
        <authorList>
            <person name="Zhang G."/>
        </authorList>
    </citation>
    <scope>NUCLEOTIDE SEQUENCE [LARGE SCALE GENOMIC DNA]</scope>
    <source>
        <strain evidence="14">B10K-DU-001-66</strain>
        <tissue evidence="14">Muscle</tissue>
    </source>
</reference>
<dbReference type="Proteomes" id="UP000573697">
    <property type="component" value="Unassembled WGS sequence"/>
</dbReference>
<dbReference type="CDD" id="cd13270">
    <property type="entry name" value="PH1_TAPP1_2"/>
    <property type="match status" value="1"/>
</dbReference>
<comment type="caution">
    <text evidence="14">The sequence shown here is derived from an EMBL/GenBank/DDBJ whole genome shotgun (WGS) entry which is preliminary data.</text>
</comment>
<proteinExistence type="predicted"/>
<keyword evidence="8" id="KW-0446">Lipid-binding</keyword>
<dbReference type="AlphaFoldDB" id="A0A7K5E800"/>
<keyword evidence="6" id="KW-0597">Phosphoprotein</keyword>
<evidence type="ECO:0000256" key="10">
    <source>
        <dbReference type="ARBA" id="ARBA00023242"/>
    </source>
</evidence>
<keyword evidence="5" id="KW-0963">Cytoplasm</keyword>
<dbReference type="FunFam" id="2.30.29.30:FF:000042">
    <property type="entry name" value="pleckstrin homology domain-containing family A member 1 isoform X2"/>
    <property type="match status" value="1"/>
</dbReference>
<keyword evidence="10" id="KW-0539">Nucleus</keyword>
<dbReference type="InterPro" id="IPR001849">
    <property type="entry name" value="PH_domain"/>
</dbReference>
<dbReference type="GO" id="GO:0008289">
    <property type="term" value="F:lipid binding"/>
    <property type="evidence" value="ECO:0007669"/>
    <property type="project" value="UniProtKB-KW"/>
</dbReference>
<evidence type="ECO:0000256" key="9">
    <source>
        <dbReference type="ARBA" id="ARBA00023136"/>
    </source>
</evidence>
<dbReference type="PROSITE" id="PS50003">
    <property type="entry name" value="PH_DOMAIN"/>
    <property type="match status" value="2"/>
</dbReference>